<dbReference type="Proteomes" id="UP000502706">
    <property type="component" value="Chromosome"/>
</dbReference>
<dbReference type="SUPFAM" id="SSF46894">
    <property type="entry name" value="C-terminal effector domain of the bipartite response regulators"/>
    <property type="match status" value="1"/>
</dbReference>
<dbReference type="GO" id="GO:0003677">
    <property type="term" value="F:DNA binding"/>
    <property type="evidence" value="ECO:0007669"/>
    <property type="project" value="InterPro"/>
</dbReference>
<dbReference type="InterPro" id="IPR000014">
    <property type="entry name" value="PAS"/>
</dbReference>
<dbReference type="GO" id="GO:0006355">
    <property type="term" value="P:regulation of DNA-templated transcription"/>
    <property type="evidence" value="ECO:0007669"/>
    <property type="project" value="InterPro"/>
</dbReference>
<evidence type="ECO:0000259" key="8">
    <source>
        <dbReference type="PROSITE" id="PS50112"/>
    </source>
</evidence>
<organism evidence="10 11">
    <name type="scientific">Rubrobacter marinus</name>
    <dbReference type="NCBI Taxonomy" id="2653852"/>
    <lineage>
        <taxon>Bacteria</taxon>
        <taxon>Bacillati</taxon>
        <taxon>Actinomycetota</taxon>
        <taxon>Rubrobacteria</taxon>
        <taxon>Rubrobacterales</taxon>
        <taxon>Rubrobacteraceae</taxon>
        <taxon>Rubrobacter</taxon>
    </lineage>
</organism>
<dbReference type="SMART" id="SM00091">
    <property type="entry name" value="PAS"/>
    <property type="match status" value="5"/>
</dbReference>
<proteinExistence type="predicted"/>
<evidence type="ECO:0000256" key="3">
    <source>
        <dbReference type="ARBA" id="ARBA00022553"/>
    </source>
</evidence>
<dbReference type="NCBIfam" id="TIGR00229">
    <property type="entry name" value="sensory_box"/>
    <property type="match status" value="5"/>
</dbReference>
<reference evidence="10 11" key="1">
    <citation type="submission" date="2019-10" db="EMBL/GenBank/DDBJ databases">
        <title>Rubrobacter sp nov SCSIO 52915 isolated from a deep-sea sediment in the South China Sea.</title>
        <authorList>
            <person name="Chen R.W."/>
        </authorList>
    </citation>
    <scope>NUCLEOTIDE SEQUENCE [LARGE SCALE GENOMIC DNA]</scope>
    <source>
        <strain evidence="10 11">SCSIO 52915</strain>
    </source>
</reference>
<dbReference type="PROSITE" id="PS50112">
    <property type="entry name" value="PAS"/>
    <property type="match status" value="5"/>
</dbReference>
<dbReference type="PROSITE" id="PS00622">
    <property type="entry name" value="HTH_LUXR_1"/>
    <property type="match status" value="1"/>
</dbReference>
<feature type="domain" description="PAC" evidence="9">
    <location>
        <begin position="740"/>
        <end position="792"/>
    </location>
</feature>
<protein>
    <recommendedName>
        <fullName evidence="2">histidine kinase</fullName>
        <ecNumber evidence="2">2.7.13.3</ecNumber>
    </recommendedName>
</protein>
<dbReference type="Pfam" id="PF00196">
    <property type="entry name" value="GerE"/>
    <property type="match status" value="1"/>
</dbReference>
<feature type="domain" description="PAC" evidence="9">
    <location>
        <begin position="452"/>
        <end position="503"/>
    </location>
</feature>
<feature type="region of interest" description="Disordered" evidence="6">
    <location>
        <begin position="18"/>
        <end position="39"/>
    </location>
</feature>
<dbReference type="PROSITE" id="PS50043">
    <property type="entry name" value="HTH_LUXR_2"/>
    <property type="match status" value="1"/>
</dbReference>
<dbReference type="SMART" id="SM00086">
    <property type="entry name" value="PAC"/>
    <property type="match status" value="5"/>
</dbReference>
<dbReference type="InterPro" id="IPR016032">
    <property type="entry name" value="Sig_transdc_resp-reg_C-effctor"/>
</dbReference>
<dbReference type="SMART" id="SM00421">
    <property type="entry name" value="HTH_LUXR"/>
    <property type="match status" value="1"/>
</dbReference>
<dbReference type="PANTHER" id="PTHR43304:SF1">
    <property type="entry name" value="PAC DOMAIN-CONTAINING PROTEIN"/>
    <property type="match status" value="1"/>
</dbReference>
<gene>
    <name evidence="10" type="ORF">GBA65_09390</name>
</gene>
<keyword evidence="11" id="KW-1185">Reference proteome</keyword>
<keyword evidence="4" id="KW-0808">Transferase</keyword>
<evidence type="ECO:0000256" key="1">
    <source>
        <dbReference type="ARBA" id="ARBA00000085"/>
    </source>
</evidence>
<dbReference type="EC" id="2.7.13.3" evidence="2"/>
<dbReference type="Pfam" id="PF00989">
    <property type="entry name" value="PAS"/>
    <property type="match status" value="2"/>
</dbReference>
<feature type="domain" description="HTH luxR-type" evidence="7">
    <location>
        <begin position="786"/>
        <end position="851"/>
    </location>
</feature>
<comment type="catalytic activity">
    <reaction evidence="1">
        <text>ATP + protein L-histidine = ADP + protein N-phospho-L-histidine.</text>
        <dbReference type="EC" id="2.7.13.3"/>
    </reaction>
</comment>
<keyword evidence="5" id="KW-0418">Kinase</keyword>
<keyword evidence="3" id="KW-0597">Phosphoprotein</keyword>
<dbReference type="InterPro" id="IPR001610">
    <property type="entry name" value="PAC"/>
</dbReference>
<feature type="domain" description="PAS" evidence="8">
    <location>
        <begin position="666"/>
        <end position="736"/>
    </location>
</feature>
<dbReference type="Pfam" id="PF08447">
    <property type="entry name" value="PAS_3"/>
    <property type="match status" value="3"/>
</dbReference>
<dbReference type="AlphaFoldDB" id="A0A6G8PWV0"/>
<evidence type="ECO:0000259" key="9">
    <source>
        <dbReference type="PROSITE" id="PS50113"/>
    </source>
</evidence>
<dbReference type="InterPro" id="IPR035965">
    <property type="entry name" value="PAS-like_dom_sf"/>
</dbReference>
<feature type="domain" description="PAS" evidence="8">
    <location>
        <begin position="124"/>
        <end position="194"/>
    </location>
</feature>
<dbReference type="GO" id="GO:0004673">
    <property type="term" value="F:protein histidine kinase activity"/>
    <property type="evidence" value="ECO:0007669"/>
    <property type="project" value="UniProtKB-EC"/>
</dbReference>
<dbReference type="Gene3D" id="1.10.10.10">
    <property type="entry name" value="Winged helix-like DNA-binding domain superfamily/Winged helix DNA-binding domain"/>
    <property type="match status" value="1"/>
</dbReference>
<evidence type="ECO:0000256" key="2">
    <source>
        <dbReference type="ARBA" id="ARBA00012438"/>
    </source>
</evidence>
<dbReference type="InterPro" id="IPR000700">
    <property type="entry name" value="PAS-assoc_C"/>
</dbReference>
<dbReference type="KEGG" id="rmar:GBA65_09390"/>
<accession>A0A6G8PWV0</accession>
<feature type="domain" description="PAS" evidence="8">
    <location>
        <begin position="378"/>
        <end position="435"/>
    </location>
</feature>
<feature type="domain" description="PAS" evidence="8">
    <location>
        <begin position="252"/>
        <end position="307"/>
    </location>
</feature>
<dbReference type="InterPro" id="IPR000792">
    <property type="entry name" value="Tscrpt_reg_LuxR_C"/>
</dbReference>
<dbReference type="PANTHER" id="PTHR43304">
    <property type="entry name" value="PHYTOCHROME-LIKE PROTEIN CPH1"/>
    <property type="match status" value="1"/>
</dbReference>
<dbReference type="Gene3D" id="3.30.450.20">
    <property type="entry name" value="PAS domain"/>
    <property type="match status" value="5"/>
</dbReference>
<evidence type="ECO:0000313" key="11">
    <source>
        <dbReference type="Proteomes" id="UP000502706"/>
    </source>
</evidence>
<sequence>MGSTRVFEGVTVRYSRLRGRDARGRQGRNRRGRQSGGLPASWAGVRAARRVRVGGALRPRRREARACLGGVAGDEQVRRGLLIRRADGTSFTAEVALRGGHGEEIAVVLRAVGERERIGGSPAGEEAFRALVHGAPDLVAVTDAEGVLGYVSPSVERMYGHKPEEVVGRNLLEFVHPEDHPAALKDLAWTARNPGVVGMPGPLVRLGHRDGTWRHVETSASNLLDEPGVRGLVFHGRDITDRVRLEEELRGSEERFKALVENAQDFVVLADENNVALYASPAIGQILGYSPQEFVGTRISGYVHPDDCEWALGKVAEVLPVPGSHNLGTARYRHEDGSYRYLEVVVNNKLEDPVLRGVVCNCRDVTARVEAERALRASEERHRALNENALDFVVVQRADNTLSYVSPSIERLLGYKPEEAVGKVGADFIHPEDLEWAWPLFYEQLEKPGINEGVVIRYRHKDGSWRWFESACNNQLANPAVRGLVFNCRDVTARVEAETRLREAEERYRRLVERVPAATYIERNDAESSTVYVSPQIEEMLGHTPEEWISDPGLWLRTLHPEDHGRVLARHLKCNGTGEPFEEEYRCIARDGREVWVRDEAVLLRDERGEPLYWQGVKIDITARKKAELEILRLNTKLRSQVAGFTSELKAALAGLEESERYLEEREAHFQDTFELAAVGMAHVALDGRWVRVNKKLCEIVGYEREDLTKKTFQDVTHPEDLEADLEQVEKLLAGGIPSYAMEKRYVKGDGSTVWVEISVSLARKPSGEPDYFISVIEDIDQRKGAEALLKLLSAREVEILGLMAKGRTNTEIAGDLGFSPNTVKTHVKSITAKLGVSDRTQAAVYAAGVGLFTPRFRVPTGLPGMGA</sequence>
<evidence type="ECO:0000256" key="6">
    <source>
        <dbReference type="SAM" id="MobiDB-lite"/>
    </source>
</evidence>
<evidence type="ECO:0000259" key="7">
    <source>
        <dbReference type="PROSITE" id="PS50043"/>
    </source>
</evidence>
<evidence type="ECO:0000256" key="4">
    <source>
        <dbReference type="ARBA" id="ARBA00022679"/>
    </source>
</evidence>
<dbReference type="CDD" id="cd00130">
    <property type="entry name" value="PAS"/>
    <property type="match status" value="5"/>
</dbReference>
<dbReference type="InterPro" id="IPR052162">
    <property type="entry name" value="Sensor_kinase/Photoreceptor"/>
</dbReference>
<feature type="domain" description="PAC" evidence="9">
    <location>
        <begin position="581"/>
        <end position="633"/>
    </location>
</feature>
<feature type="domain" description="PAC" evidence="9">
    <location>
        <begin position="197"/>
        <end position="251"/>
    </location>
</feature>
<dbReference type="InterPro" id="IPR036388">
    <property type="entry name" value="WH-like_DNA-bd_sf"/>
</dbReference>
<dbReference type="SUPFAM" id="SSF55785">
    <property type="entry name" value="PYP-like sensor domain (PAS domain)"/>
    <property type="match status" value="5"/>
</dbReference>
<dbReference type="EMBL" id="CP045121">
    <property type="protein sequence ID" value="QIN78699.1"/>
    <property type="molecule type" value="Genomic_DNA"/>
</dbReference>
<name>A0A6G8PWV0_9ACTN</name>
<dbReference type="CDD" id="cd06170">
    <property type="entry name" value="LuxR_C_like"/>
    <property type="match status" value="1"/>
</dbReference>
<evidence type="ECO:0000256" key="5">
    <source>
        <dbReference type="ARBA" id="ARBA00022777"/>
    </source>
</evidence>
<dbReference type="PRINTS" id="PR00038">
    <property type="entry name" value="HTHLUXR"/>
</dbReference>
<dbReference type="InterPro" id="IPR013655">
    <property type="entry name" value="PAS_fold_3"/>
</dbReference>
<dbReference type="InterPro" id="IPR013767">
    <property type="entry name" value="PAS_fold"/>
</dbReference>
<dbReference type="PROSITE" id="PS50113">
    <property type="entry name" value="PAC"/>
    <property type="match status" value="4"/>
</dbReference>
<feature type="domain" description="PAS" evidence="8">
    <location>
        <begin position="504"/>
        <end position="567"/>
    </location>
</feature>
<evidence type="ECO:0000313" key="10">
    <source>
        <dbReference type="EMBL" id="QIN78699.1"/>
    </source>
</evidence>